<dbReference type="Proteomes" id="UP000077202">
    <property type="component" value="Unassembled WGS sequence"/>
</dbReference>
<reference evidence="2" key="1">
    <citation type="submission" date="2016-03" db="EMBL/GenBank/DDBJ databases">
        <title>Mechanisms controlling the formation of the plant cell surface in tip-growing cells are functionally conserved among land plants.</title>
        <authorList>
            <person name="Honkanen S."/>
            <person name="Jones V.A."/>
            <person name="Morieri G."/>
            <person name="Champion C."/>
            <person name="Hetherington A.J."/>
            <person name="Kelly S."/>
            <person name="Saint-Marcoux D."/>
            <person name="Proust H."/>
            <person name="Prescott H."/>
            <person name="Dolan L."/>
        </authorList>
    </citation>
    <scope>NUCLEOTIDE SEQUENCE [LARGE SCALE GENOMIC DNA]</scope>
    <source>
        <tissue evidence="2">Whole gametophyte</tissue>
    </source>
</reference>
<evidence type="ECO:0000256" key="1">
    <source>
        <dbReference type="SAM" id="MobiDB-lite"/>
    </source>
</evidence>
<feature type="compositionally biased region" description="Polar residues" evidence="1">
    <location>
        <begin position="45"/>
        <end position="55"/>
    </location>
</feature>
<dbReference type="EMBL" id="LVLJ01002901">
    <property type="protein sequence ID" value="OAE23235.1"/>
    <property type="molecule type" value="Genomic_DNA"/>
</dbReference>
<dbReference type="AlphaFoldDB" id="A0A176VT15"/>
<accession>A0A176VT15</accession>
<keyword evidence="3" id="KW-1185">Reference proteome</keyword>
<dbReference type="Gene3D" id="3.40.30.10">
    <property type="entry name" value="Glutaredoxin"/>
    <property type="match status" value="1"/>
</dbReference>
<comment type="caution">
    <text evidence="2">The sequence shown here is derived from an EMBL/GenBank/DDBJ whole genome shotgun (WGS) entry which is preliminary data.</text>
</comment>
<evidence type="ECO:0000313" key="2">
    <source>
        <dbReference type="EMBL" id="OAE23235.1"/>
    </source>
</evidence>
<name>A0A176VT15_MARPO</name>
<proteinExistence type="predicted"/>
<feature type="region of interest" description="Disordered" evidence="1">
    <location>
        <begin position="34"/>
        <end position="88"/>
    </location>
</feature>
<organism evidence="2 3">
    <name type="scientific">Marchantia polymorpha subsp. ruderalis</name>
    <dbReference type="NCBI Taxonomy" id="1480154"/>
    <lineage>
        <taxon>Eukaryota</taxon>
        <taxon>Viridiplantae</taxon>
        <taxon>Streptophyta</taxon>
        <taxon>Embryophyta</taxon>
        <taxon>Marchantiophyta</taxon>
        <taxon>Marchantiopsida</taxon>
        <taxon>Marchantiidae</taxon>
        <taxon>Marchantiales</taxon>
        <taxon>Marchantiaceae</taxon>
        <taxon>Marchantia</taxon>
    </lineage>
</organism>
<dbReference type="InterPro" id="IPR036249">
    <property type="entry name" value="Thioredoxin-like_sf"/>
</dbReference>
<protein>
    <submittedName>
        <fullName evidence="2">Uncharacterized protein</fullName>
    </submittedName>
</protein>
<dbReference type="SUPFAM" id="SSF52833">
    <property type="entry name" value="Thioredoxin-like"/>
    <property type="match status" value="1"/>
</dbReference>
<dbReference type="CDD" id="cd02980">
    <property type="entry name" value="TRX_Fd_family"/>
    <property type="match status" value="1"/>
</dbReference>
<gene>
    <name evidence="2" type="ORF">AXG93_620s1020</name>
</gene>
<sequence length="206" mass="22741">MSDSAVQVSNGAGKGFFRTFKESFLWNSNTAAVSRVSDRSEEQQGTKASQIQQVTVGRADAFNASESRDDEEELENGHSASTKDGSLGKSKIKSKLFKKKEIVSSSTSVPRVEVCTGKKCKSKGSEQLLASFESSADGRVEIAYTTCMKMCKKGMNVRVTKDGTTFDMHNEVGPQDCEQVLCKHFEWIVFIIPCWRCTISHVRGFP</sequence>
<evidence type="ECO:0000313" key="3">
    <source>
        <dbReference type="Proteomes" id="UP000077202"/>
    </source>
</evidence>